<organism evidence="1 2">
    <name type="scientific">Stylosanthes scabra</name>
    <dbReference type="NCBI Taxonomy" id="79078"/>
    <lineage>
        <taxon>Eukaryota</taxon>
        <taxon>Viridiplantae</taxon>
        <taxon>Streptophyta</taxon>
        <taxon>Embryophyta</taxon>
        <taxon>Tracheophyta</taxon>
        <taxon>Spermatophyta</taxon>
        <taxon>Magnoliopsida</taxon>
        <taxon>eudicotyledons</taxon>
        <taxon>Gunneridae</taxon>
        <taxon>Pentapetalae</taxon>
        <taxon>rosids</taxon>
        <taxon>fabids</taxon>
        <taxon>Fabales</taxon>
        <taxon>Fabaceae</taxon>
        <taxon>Papilionoideae</taxon>
        <taxon>50 kb inversion clade</taxon>
        <taxon>dalbergioids sensu lato</taxon>
        <taxon>Dalbergieae</taxon>
        <taxon>Pterocarpus clade</taxon>
        <taxon>Stylosanthes</taxon>
    </lineage>
</organism>
<evidence type="ECO:0000313" key="1">
    <source>
        <dbReference type="EMBL" id="MED6159739.1"/>
    </source>
</evidence>
<proteinExistence type="predicted"/>
<dbReference type="Proteomes" id="UP001341840">
    <property type="component" value="Unassembled WGS sequence"/>
</dbReference>
<name>A0ABU6UFB2_9FABA</name>
<evidence type="ECO:0000313" key="2">
    <source>
        <dbReference type="Proteomes" id="UP001341840"/>
    </source>
</evidence>
<protein>
    <submittedName>
        <fullName evidence="1">Uncharacterized protein</fullName>
    </submittedName>
</protein>
<sequence length="121" mass="13964">MNIQARKYVLKRSLLLKRERVPPHNGHPMPNEYDVVELLGFRRDHRARYGPTVWPSVHLCAFWRHNEAPEPTAKPSCFVAVDFLFYRRPGRRAPFAGSFLHHRSSIFDAVTAVVLLVLGGF</sequence>
<keyword evidence="2" id="KW-1185">Reference proteome</keyword>
<reference evidence="1 2" key="1">
    <citation type="journal article" date="2023" name="Plants (Basel)">
        <title>Bridging the Gap: Combining Genomics and Transcriptomics Approaches to Understand Stylosanthes scabra, an Orphan Legume from the Brazilian Caatinga.</title>
        <authorList>
            <person name="Ferreira-Neto J.R.C."/>
            <person name="da Silva M.D."/>
            <person name="Binneck E."/>
            <person name="de Melo N.F."/>
            <person name="da Silva R.H."/>
            <person name="de Melo A.L.T.M."/>
            <person name="Pandolfi V."/>
            <person name="Bustamante F.O."/>
            <person name="Brasileiro-Vidal A.C."/>
            <person name="Benko-Iseppon A.M."/>
        </authorList>
    </citation>
    <scope>NUCLEOTIDE SEQUENCE [LARGE SCALE GENOMIC DNA]</scope>
    <source>
        <tissue evidence="1">Leaves</tissue>
    </source>
</reference>
<dbReference type="EMBL" id="JASCZI010121101">
    <property type="protein sequence ID" value="MED6159739.1"/>
    <property type="molecule type" value="Genomic_DNA"/>
</dbReference>
<gene>
    <name evidence="1" type="ORF">PIB30_045058</name>
</gene>
<accession>A0ABU6UFB2</accession>
<comment type="caution">
    <text evidence="1">The sequence shown here is derived from an EMBL/GenBank/DDBJ whole genome shotgun (WGS) entry which is preliminary data.</text>
</comment>